<dbReference type="WBParaSite" id="RSKR_0000073800.1">
    <property type="protein sequence ID" value="RSKR_0000073800.1"/>
    <property type="gene ID" value="RSKR_0000073800"/>
</dbReference>
<dbReference type="Proteomes" id="UP000095286">
    <property type="component" value="Unplaced"/>
</dbReference>
<accession>A0AC35TI72</accession>
<evidence type="ECO:0000313" key="1">
    <source>
        <dbReference type="Proteomes" id="UP000095286"/>
    </source>
</evidence>
<protein>
    <submittedName>
        <fullName evidence="2">Prohormone-4</fullName>
    </submittedName>
</protein>
<name>A0AC35TI72_9BILA</name>
<sequence length="197" mass="21700">MSVQILKFNDIIRFLWLLILLSPSSAFSISDYIQGKRVVGSDQASPNPCPTWHPFQCPTGECISIKYLCDDSADCSDGYDENSRMCTAANRPPVEETASFLKALLQAHGNDFLGKIFGVKAKNGLKEMGGIDKVAVALSQSPSLQIFCHETGIEEASLDSITDILSDIMRGTSTELTANEMEDLRFFVQKLQETGFF</sequence>
<organism evidence="1 2">
    <name type="scientific">Rhabditophanes sp. KR3021</name>
    <dbReference type="NCBI Taxonomy" id="114890"/>
    <lineage>
        <taxon>Eukaryota</taxon>
        <taxon>Metazoa</taxon>
        <taxon>Ecdysozoa</taxon>
        <taxon>Nematoda</taxon>
        <taxon>Chromadorea</taxon>
        <taxon>Rhabditida</taxon>
        <taxon>Tylenchina</taxon>
        <taxon>Panagrolaimomorpha</taxon>
        <taxon>Strongyloidoidea</taxon>
        <taxon>Alloionematidae</taxon>
        <taxon>Rhabditophanes</taxon>
    </lineage>
</organism>
<proteinExistence type="predicted"/>
<evidence type="ECO:0000313" key="2">
    <source>
        <dbReference type="WBParaSite" id="RSKR_0000073800.1"/>
    </source>
</evidence>
<reference evidence="2" key="1">
    <citation type="submission" date="2016-11" db="UniProtKB">
        <authorList>
            <consortium name="WormBaseParasite"/>
        </authorList>
    </citation>
    <scope>IDENTIFICATION</scope>
    <source>
        <strain evidence="2">KR3021</strain>
    </source>
</reference>